<proteinExistence type="predicted"/>
<keyword evidence="1" id="KW-0472">Membrane</keyword>
<dbReference type="Proteomes" id="UP000481947">
    <property type="component" value="Unassembled WGS sequence"/>
</dbReference>
<gene>
    <name evidence="2" type="ORF">F5985_09495</name>
</gene>
<comment type="caution">
    <text evidence="2">The sequence shown here is derived from an EMBL/GenBank/DDBJ whole genome shotgun (WGS) entry which is preliminary data.</text>
</comment>
<keyword evidence="1" id="KW-0812">Transmembrane</keyword>
<dbReference type="AlphaFoldDB" id="A0A7C9MXI5"/>
<accession>A0A7C9MXI5</accession>
<feature type="transmembrane region" description="Helical" evidence="1">
    <location>
        <begin position="32"/>
        <end position="50"/>
    </location>
</feature>
<evidence type="ECO:0000313" key="3">
    <source>
        <dbReference type="Proteomes" id="UP000481947"/>
    </source>
</evidence>
<name>A0A7C9MXI5_9BURK</name>
<evidence type="ECO:0000313" key="2">
    <source>
        <dbReference type="EMBL" id="MYZ52361.1"/>
    </source>
</evidence>
<keyword evidence="1" id="KW-1133">Transmembrane helix</keyword>
<reference evidence="2 3" key="1">
    <citation type="submission" date="2019-09" db="EMBL/GenBank/DDBJ databases">
        <title>Identification of Malikia spinosa a prominent benzene-, toluene-, and ethylbenzene-degrading bacterium: enrichment, isolation and whole genome sequencing.</title>
        <authorList>
            <person name="Tancsics A."/>
            <person name="Revesz F."/>
            <person name="Kriszt B."/>
        </authorList>
    </citation>
    <scope>NUCLEOTIDE SEQUENCE [LARGE SCALE GENOMIC DNA]</scope>
    <source>
        <strain evidence="2 3">AB6</strain>
    </source>
</reference>
<sequence>MRARPLKIALGFLPLLFAFLLSDQTTYGFAAMMVGGSFLWIPYWLAWWLTDGFRLVHLEETDTTTRISDPADGEGIYWNFSEGHFQSHPGPSTYRL</sequence>
<organism evidence="2 3">
    <name type="scientific">Malikia spinosa</name>
    <dbReference type="NCBI Taxonomy" id="86180"/>
    <lineage>
        <taxon>Bacteria</taxon>
        <taxon>Pseudomonadati</taxon>
        <taxon>Pseudomonadota</taxon>
        <taxon>Betaproteobacteria</taxon>
        <taxon>Burkholderiales</taxon>
        <taxon>Comamonadaceae</taxon>
        <taxon>Malikia</taxon>
    </lineage>
</organism>
<dbReference type="EMBL" id="VYSB01000009">
    <property type="protein sequence ID" value="MYZ52361.1"/>
    <property type="molecule type" value="Genomic_DNA"/>
</dbReference>
<protein>
    <submittedName>
        <fullName evidence="2">Uncharacterized protein</fullName>
    </submittedName>
</protein>
<evidence type="ECO:0000256" key="1">
    <source>
        <dbReference type="SAM" id="Phobius"/>
    </source>
</evidence>